<sequence length="216" mass="24095">MSTAWPLRQDPEGPVIIALALVNDPDALGFVVLDDEDDWFISDGTELSDDVLVNRESFRKMSLREAVELLPQLTALAGLPTGMAADWDPERRTWLLSSVTGSDDEDEDIRLLTQRRAAWEYEGSPDDEAQISTGLTEIPTGPEQPVRAVRQVVREQDGTWLFVGFEVPEAEDFEVEGLELEHVANLYPDVRTVLKAAPGQVYDRATPDSEWELVEG</sequence>
<dbReference type="STRING" id="287986.DV20_34515"/>
<gene>
    <name evidence="1" type="ORF">DV20_34515</name>
</gene>
<evidence type="ECO:0000313" key="2">
    <source>
        <dbReference type="Proteomes" id="UP000027345"/>
    </source>
</evidence>
<proteinExistence type="predicted"/>
<evidence type="ECO:0008006" key="3">
    <source>
        <dbReference type="Google" id="ProtNLM"/>
    </source>
</evidence>
<keyword evidence="2" id="KW-1185">Reference proteome</keyword>
<protein>
    <recommendedName>
        <fullName evidence="3">DUF2185 domain-containing protein</fullName>
    </recommendedName>
</protein>
<dbReference type="Proteomes" id="UP000027345">
    <property type="component" value="Unassembled WGS sequence"/>
</dbReference>
<reference evidence="1 2" key="1">
    <citation type="submission" date="2014-05" db="EMBL/GenBank/DDBJ databases">
        <title>Draft genome sequence of Amycolatopsis rifamycinica DSM 46095.</title>
        <authorList>
            <person name="Lal R."/>
            <person name="Saxena A."/>
            <person name="Kumari R."/>
            <person name="Mukherjee U."/>
            <person name="Singh P."/>
            <person name="Sangwan N."/>
            <person name="Mahato N.K."/>
        </authorList>
    </citation>
    <scope>NUCLEOTIDE SEQUENCE [LARGE SCALE GENOMIC DNA]</scope>
    <source>
        <strain evidence="1 2">DSM 46095</strain>
    </source>
</reference>
<dbReference type="EMBL" id="JMQI01000068">
    <property type="protein sequence ID" value="KDN17935.1"/>
    <property type="molecule type" value="Genomic_DNA"/>
</dbReference>
<dbReference type="RefSeq" id="WP_043787243.1">
    <property type="nucleotide sequence ID" value="NZ_JMQI01000068.1"/>
</dbReference>
<organism evidence="1 2">
    <name type="scientific">Amycolatopsis rifamycinica</name>
    <dbReference type="NCBI Taxonomy" id="287986"/>
    <lineage>
        <taxon>Bacteria</taxon>
        <taxon>Bacillati</taxon>
        <taxon>Actinomycetota</taxon>
        <taxon>Actinomycetes</taxon>
        <taxon>Pseudonocardiales</taxon>
        <taxon>Pseudonocardiaceae</taxon>
        <taxon>Amycolatopsis</taxon>
    </lineage>
</organism>
<name>A0A066TSU2_9PSEU</name>
<dbReference type="AlphaFoldDB" id="A0A066TSU2"/>
<dbReference type="eggNOG" id="ENOG5033Q2I">
    <property type="taxonomic scope" value="Bacteria"/>
</dbReference>
<comment type="caution">
    <text evidence="1">The sequence shown here is derived from an EMBL/GenBank/DDBJ whole genome shotgun (WGS) entry which is preliminary data.</text>
</comment>
<accession>A0A066TSU2</accession>
<evidence type="ECO:0000313" key="1">
    <source>
        <dbReference type="EMBL" id="KDN17935.1"/>
    </source>
</evidence>
<dbReference type="OrthoDB" id="3613522at2"/>